<evidence type="ECO:0000256" key="2">
    <source>
        <dbReference type="ARBA" id="ARBA00022479"/>
    </source>
</evidence>
<dbReference type="AlphaFoldDB" id="A0A346CID9"/>
<comment type="subunit">
    <text evidence="6">Heterodimer of A and B chains; disulfide-linked.</text>
</comment>
<keyword evidence="3" id="KW-0313">Glucose metabolism</keyword>
<evidence type="ECO:0000313" key="10">
    <source>
        <dbReference type="EMBL" id="AXL95338.1"/>
    </source>
</evidence>
<keyword evidence="2" id="KW-0301">Gamma-carboxyglutamic acid</keyword>
<proteinExistence type="evidence at transcript level"/>
<dbReference type="InterPro" id="IPR022352">
    <property type="entry name" value="Ins/IGF/rlx"/>
</dbReference>
<dbReference type="PRINTS" id="PR00276">
    <property type="entry name" value="INSULINFAMLY"/>
</dbReference>
<name>A0A346CID9_CONER</name>
<dbReference type="CDD" id="cd04366">
    <property type="entry name" value="IlGF_insulin_bombyxin_like"/>
    <property type="match status" value="1"/>
</dbReference>
<evidence type="ECO:0000256" key="1">
    <source>
        <dbReference type="ARBA" id="ARBA00009034"/>
    </source>
</evidence>
<reference evidence="10" key="1">
    <citation type="journal article" date="2018" name="Genome Biol. Evol.">
        <title>Conotoxin diversity in Chelyconus ermineus (Born, 1778) and the convergent origin of piscivory in the Atlantic and Indo-Pacific cones.</title>
        <authorList>
            <person name="Abalde S."/>
            <person name="Tenorio M.J."/>
            <person name="Afonso C.M."/>
            <person name="Zardoya R."/>
        </authorList>
    </citation>
    <scope>NUCLEOTIDE SEQUENCE</scope>
    <source>
        <strain evidence="10">Cerm_001</strain>
    </source>
</reference>
<organism evidence="10">
    <name type="scientific">Conus ermineus</name>
    <name type="common">Agate cone</name>
    <name type="synonym">Chelyconus ermineus</name>
    <dbReference type="NCBI Taxonomy" id="55423"/>
    <lineage>
        <taxon>Eukaryota</taxon>
        <taxon>Metazoa</taxon>
        <taxon>Spiralia</taxon>
        <taxon>Lophotrochozoa</taxon>
        <taxon>Mollusca</taxon>
        <taxon>Gastropoda</taxon>
        <taxon>Caenogastropoda</taxon>
        <taxon>Neogastropoda</taxon>
        <taxon>Conoidea</taxon>
        <taxon>Conidae</taxon>
        <taxon>Conus</taxon>
        <taxon>Chelyconus</taxon>
    </lineage>
</organism>
<comment type="subcellular location">
    <subcellularLocation>
        <location evidence="7">Secreted</location>
    </subcellularLocation>
</comment>
<keyword evidence="7" id="KW-0964">Secreted</keyword>
<dbReference type="Pfam" id="PF00049">
    <property type="entry name" value="Insulin"/>
    <property type="match status" value="1"/>
</dbReference>
<dbReference type="GO" id="GO:0005576">
    <property type="term" value="C:extracellular region"/>
    <property type="evidence" value="ECO:0007669"/>
    <property type="project" value="UniProtKB-SubCell"/>
</dbReference>
<keyword evidence="5" id="KW-0119">Carbohydrate metabolism</keyword>
<sequence>MARRLGFLIVALGLLLHWSHAGLDHYCDPMQPPEPPRGICGQELANTVEAICQSGRRSRRWGRENVSQLKKRVSMLLKTRAKRTIKPRGIVCECCVHRCTVAEFREYCPI</sequence>
<dbReference type="PROSITE" id="PS00262">
    <property type="entry name" value="INSULIN"/>
    <property type="match status" value="1"/>
</dbReference>
<evidence type="ECO:0000256" key="7">
    <source>
        <dbReference type="RuleBase" id="RU000406"/>
    </source>
</evidence>
<evidence type="ECO:0000256" key="3">
    <source>
        <dbReference type="ARBA" id="ARBA00022526"/>
    </source>
</evidence>
<comment type="similarity">
    <text evidence="1 7">Belongs to the insulin family.</text>
</comment>
<feature type="signal peptide" evidence="8">
    <location>
        <begin position="1"/>
        <end position="21"/>
    </location>
</feature>
<dbReference type="InterPro" id="IPR022353">
    <property type="entry name" value="Insulin_CS"/>
</dbReference>
<dbReference type="SUPFAM" id="SSF56994">
    <property type="entry name" value="Insulin-like"/>
    <property type="match status" value="1"/>
</dbReference>
<dbReference type="EMBL" id="MH360289">
    <property type="protein sequence ID" value="AXL95338.1"/>
    <property type="molecule type" value="mRNA"/>
</dbReference>
<evidence type="ECO:0000256" key="6">
    <source>
        <dbReference type="ARBA" id="ARBA00024050"/>
    </source>
</evidence>
<keyword evidence="4" id="KW-0800">Toxin</keyword>
<dbReference type="InterPro" id="IPR016179">
    <property type="entry name" value="Insulin-like"/>
</dbReference>
<dbReference type="Gene3D" id="1.10.100.10">
    <property type="entry name" value="Insulin-like"/>
    <property type="match status" value="1"/>
</dbReference>
<accession>A0A346CID9</accession>
<dbReference type="InterPro" id="IPR036438">
    <property type="entry name" value="Insulin-like_sf"/>
</dbReference>
<evidence type="ECO:0000256" key="5">
    <source>
        <dbReference type="ARBA" id="ARBA00023277"/>
    </source>
</evidence>
<evidence type="ECO:0000256" key="8">
    <source>
        <dbReference type="SAM" id="SignalP"/>
    </source>
</evidence>
<feature type="domain" description="Insulin-like" evidence="9">
    <location>
        <begin position="37"/>
        <end position="108"/>
    </location>
</feature>
<evidence type="ECO:0000256" key="4">
    <source>
        <dbReference type="ARBA" id="ARBA00022656"/>
    </source>
</evidence>
<dbReference type="GO" id="GO:0090729">
    <property type="term" value="F:toxin activity"/>
    <property type="evidence" value="ECO:0007669"/>
    <property type="project" value="UniProtKB-KW"/>
</dbReference>
<protein>
    <submittedName>
        <fullName evidence="10">Insulin-related protein</fullName>
    </submittedName>
</protein>
<dbReference type="GO" id="GO:0005179">
    <property type="term" value="F:hormone activity"/>
    <property type="evidence" value="ECO:0007669"/>
    <property type="project" value="InterPro"/>
</dbReference>
<dbReference type="GO" id="GO:0006006">
    <property type="term" value="P:glucose metabolic process"/>
    <property type="evidence" value="ECO:0007669"/>
    <property type="project" value="UniProtKB-KW"/>
</dbReference>
<keyword evidence="8" id="KW-0732">Signal</keyword>
<dbReference type="SMART" id="SM00078">
    <property type="entry name" value="IlGF"/>
    <property type="match status" value="1"/>
</dbReference>
<feature type="chain" id="PRO_5016822656" evidence="8">
    <location>
        <begin position="22"/>
        <end position="110"/>
    </location>
</feature>
<evidence type="ECO:0000259" key="9">
    <source>
        <dbReference type="SMART" id="SM00078"/>
    </source>
</evidence>